<comment type="caution">
    <text evidence="1">The sequence shown here is derived from an EMBL/GenBank/DDBJ whole genome shotgun (WGS) entry which is preliminary data.</text>
</comment>
<evidence type="ECO:0000313" key="1">
    <source>
        <dbReference type="EMBL" id="GAA4905894.1"/>
    </source>
</evidence>
<dbReference type="EMBL" id="BAABJI010000001">
    <property type="protein sequence ID" value="GAA4905894.1"/>
    <property type="molecule type" value="Genomic_DNA"/>
</dbReference>
<evidence type="ECO:0000313" key="2">
    <source>
        <dbReference type="Proteomes" id="UP001501436"/>
    </source>
</evidence>
<reference evidence="2" key="1">
    <citation type="journal article" date="2019" name="Int. J. Syst. Evol. Microbiol.">
        <title>The Global Catalogue of Microorganisms (GCM) 10K type strain sequencing project: providing services to taxonomists for standard genome sequencing and annotation.</title>
        <authorList>
            <consortium name="The Broad Institute Genomics Platform"/>
            <consortium name="The Broad Institute Genome Sequencing Center for Infectious Disease"/>
            <person name="Wu L."/>
            <person name="Ma J."/>
        </authorList>
    </citation>
    <scope>NUCLEOTIDE SEQUENCE [LARGE SCALE GENOMIC DNA]</scope>
    <source>
        <strain evidence="2">JCM 18283</strain>
    </source>
</reference>
<organism evidence="1 2">
    <name type="scientific">Mucilaginibacter defluvii</name>
    <dbReference type="NCBI Taxonomy" id="1196019"/>
    <lineage>
        <taxon>Bacteria</taxon>
        <taxon>Pseudomonadati</taxon>
        <taxon>Bacteroidota</taxon>
        <taxon>Sphingobacteriia</taxon>
        <taxon>Sphingobacteriales</taxon>
        <taxon>Sphingobacteriaceae</taxon>
        <taxon>Mucilaginibacter</taxon>
    </lineage>
</organism>
<name>A0ABP9FLJ3_9SPHI</name>
<protein>
    <submittedName>
        <fullName evidence="1">Uncharacterized protein</fullName>
    </submittedName>
</protein>
<proteinExistence type="predicted"/>
<dbReference type="Proteomes" id="UP001501436">
    <property type="component" value="Unassembled WGS sequence"/>
</dbReference>
<accession>A0ABP9FLJ3</accession>
<keyword evidence="2" id="KW-1185">Reference proteome</keyword>
<gene>
    <name evidence="1" type="ORF">GCM10023313_05720</name>
</gene>
<sequence>MRMQVLIEKHTRIKSLVSVINDLTTNISNSQLLFFKDITVTMSDGSEELFFRTLINWLYALLYEASARNITFIKNKFNLYGISESTDILIAIQVIRTVLNHNLDLTEASNIKKKNFYDAWFNSKIEKSFPTNNDDWNTCSNYILDQIISLLESLLTCLKAVKNDENFDDIILPAWINIILRNYGVFEFEQVLIKVLENHGLSNIFDTNKIAKAQISNWRNELNVLADGFNFKQEATRIIENYIHKKDLCPVNGDDLIMLGAKKGPNLSKLHNKVKEVFYNDPCQKEQLLQRIIDMQLLA</sequence>